<evidence type="ECO:0000256" key="4">
    <source>
        <dbReference type="ARBA" id="ARBA00022821"/>
    </source>
</evidence>
<reference evidence="7" key="1">
    <citation type="submission" date="2021-01" db="EMBL/GenBank/DDBJ databases">
        <authorList>
            <consortium name="Genoscope - CEA"/>
            <person name="William W."/>
        </authorList>
    </citation>
    <scope>NUCLEOTIDE SEQUENCE</scope>
</reference>
<proteinExistence type="predicted"/>
<feature type="domain" description="Disease resistance protein winged helix" evidence="6">
    <location>
        <begin position="116"/>
        <end position="192"/>
    </location>
</feature>
<dbReference type="InterPro" id="IPR058922">
    <property type="entry name" value="WHD_DRP"/>
</dbReference>
<protein>
    <submittedName>
        <fullName evidence="7">(rape) hypothetical protein</fullName>
    </submittedName>
</protein>
<evidence type="ECO:0000256" key="3">
    <source>
        <dbReference type="ARBA" id="ARBA00022741"/>
    </source>
</evidence>
<dbReference type="InterPro" id="IPR001611">
    <property type="entry name" value="Leu-rich_rpt"/>
</dbReference>
<dbReference type="Proteomes" id="UP001295469">
    <property type="component" value="Chromosome C06"/>
</dbReference>
<accession>A0A816Q1B7</accession>
<dbReference type="GO" id="GO:0006952">
    <property type="term" value="P:defense response"/>
    <property type="evidence" value="ECO:0007669"/>
    <property type="project" value="UniProtKB-KW"/>
</dbReference>
<dbReference type="SUPFAM" id="SSF52540">
    <property type="entry name" value="P-loop containing nucleoside triphosphate hydrolases"/>
    <property type="match status" value="1"/>
</dbReference>
<name>A0A816Q1B7_BRANA</name>
<keyword evidence="1" id="KW-0433">Leucine-rich repeat</keyword>
<evidence type="ECO:0000256" key="1">
    <source>
        <dbReference type="ARBA" id="ARBA00022614"/>
    </source>
</evidence>
<dbReference type="InterPro" id="IPR036388">
    <property type="entry name" value="WH-like_DNA-bd_sf"/>
</dbReference>
<dbReference type="Pfam" id="PF23559">
    <property type="entry name" value="WHD_DRP"/>
    <property type="match status" value="1"/>
</dbReference>
<dbReference type="GO" id="GO:0005524">
    <property type="term" value="F:ATP binding"/>
    <property type="evidence" value="ECO:0007669"/>
    <property type="project" value="UniProtKB-KW"/>
</dbReference>
<dbReference type="Gene3D" id="3.80.10.10">
    <property type="entry name" value="Ribonuclease Inhibitor"/>
    <property type="match status" value="2"/>
</dbReference>
<evidence type="ECO:0000256" key="2">
    <source>
        <dbReference type="ARBA" id="ARBA00022737"/>
    </source>
</evidence>
<dbReference type="PANTHER" id="PTHR33463">
    <property type="entry name" value="NB-ARC DOMAIN-CONTAINING PROTEIN-RELATED"/>
    <property type="match status" value="1"/>
</dbReference>
<dbReference type="PANTHER" id="PTHR33463:SF220">
    <property type="entry name" value="NB-ARC DOMAIN-CONTAINING PROTEIN"/>
    <property type="match status" value="1"/>
</dbReference>
<organism evidence="7">
    <name type="scientific">Brassica napus</name>
    <name type="common">Rape</name>
    <dbReference type="NCBI Taxonomy" id="3708"/>
    <lineage>
        <taxon>Eukaryota</taxon>
        <taxon>Viridiplantae</taxon>
        <taxon>Streptophyta</taxon>
        <taxon>Embryophyta</taxon>
        <taxon>Tracheophyta</taxon>
        <taxon>Spermatophyta</taxon>
        <taxon>Magnoliopsida</taxon>
        <taxon>eudicotyledons</taxon>
        <taxon>Gunneridae</taxon>
        <taxon>Pentapetalae</taxon>
        <taxon>rosids</taxon>
        <taxon>malvids</taxon>
        <taxon>Brassicales</taxon>
        <taxon>Brassicaceae</taxon>
        <taxon>Brassiceae</taxon>
        <taxon>Brassica</taxon>
    </lineage>
</organism>
<keyword evidence="3" id="KW-0547">Nucleotide-binding</keyword>
<gene>
    <name evidence="7" type="ORF">DARMORV10_C06P05880.1</name>
</gene>
<dbReference type="InterPro" id="IPR050905">
    <property type="entry name" value="Plant_NBS-LRR"/>
</dbReference>
<evidence type="ECO:0000313" key="7">
    <source>
        <dbReference type="EMBL" id="CAF2055078.1"/>
    </source>
</evidence>
<evidence type="ECO:0000259" key="6">
    <source>
        <dbReference type="Pfam" id="PF23559"/>
    </source>
</evidence>
<dbReference type="InterPro" id="IPR027417">
    <property type="entry name" value="P-loop_NTPase"/>
</dbReference>
<sequence>MEADDKLQIDCLSRNEAWELFRSIVGEDILKLHPDIPKIAKKICEKCYGLLLALNVIGKAMSCKKDVHEWREAIDVLSTESREFPGVEEKILSVLKFSYDGLETEKMKSCFLYCSLFPEDYEINKEELIEYWINEGFIKGERDEEGSNNQGHVIIGSLVRAHLLMECETKSTLYEIGSKPGVKMHDVLREMAIWIGSTSGKQCVKSGGKLRRIPNDINWSILKRISLMSNQIEEIPCCPKCPNLSTLFLRDNKLEGIPGKFFQFMKALVVLDLSRNFDLRELPEEICSLTSLQYLNLSYTDISSLSIGLKGLRKLISLDLEWTSLTSIDGIGTSLPNLQVLKLYKSHVFIDARSIEELQLLEHLKILTVNVKDALILESIQRVERLASCVQRLWIIELSAEVLTLNTVALGGLRELFIFLSEISEIKIDWKSKEKEDLLCNSSPCFKHLSSIVIIDLEGPKELTWLLFAPNLKHLEVANSGSLEEIINKEKGMSISNVHPDLTVPFEKLESLTLRGLPKLKRICSNPPALPSLKKIVVERCRKLPLESFRDTNSSKEVDE</sequence>
<evidence type="ECO:0000259" key="5">
    <source>
        <dbReference type="Pfam" id="PF23247"/>
    </source>
</evidence>
<dbReference type="SUPFAM" id="SSF52058">
    <property type="entry name" value="L domain-like"/>
    <property type="match status" value="1"/>
</dbReference>
<dbReference type="InterPro" id="IPR057135">
    <property type="entry name" value="At4g27190-like_LRR"/>
</dbReference>
<dbReference type="Pfam" id="PF23247">
    <property type="entry name" value="LRR_RPS2"/>
    <property type="match status" value="1"/>
</dbReference>
<dbReference type="GO" id="GO:0043531">
    <property type="term" value="F:ADP binding"/>
    <property type="evidence" value="ECO:0007669"/>
    <property type="project" value="InterPro"/>
</dbReference>
<dbReference type="InterPro" id="IPR003591">
    <property type="entry name" value="Leu-rich_rpt_typical-subtyp"/>
</dbReference>
<keyword evidence="4" id="KW-0611">Plant defense</keyword>
<dbReference type="InterPro" id="IPR032675">
    <property type="entry name" value="LRR_dom_sf"/>
</dbReference>
<dbReference type="FunFam" id="1.10.10.10:FF:000322">
    <property type="entry name" value="Probable disease resistance protein At1g63360"/>
    <property type="match status" value="1"/>
</dbReference>
<dbReference type="SMART" id="SM00369">
    <property type="entry name" value="LRR_TYP"/>
    <property type="match status" value="4"/>
</dbReference>
<dbReference type="EMBL" id="HG994370">
    <property type="protein sequence ID" value="CAF2055078.1"/>
    <property type="molecule type" value="Genomic_DNA"/>
</dbReference>
<dbReference type="FunFam" id="1.10.8.430:FF:000003">
    <property type="entry name" value="Probable disease resistance protein At5g66910"/>
    <property type="match status" value="1"/>
</dbReference>
<dbReference type="Pfam" id="PF13855">
    <property type="entry name" value="LRR_8"/>
    <property type="match status" value="1"/>
</dbReference>
<dbReference type="InterPro" id="IPR042197">
    <property type="entry name" value="Apaf_helical"/>
</dbReference>
<dbReference type="Gene3D" id="1.10.8.430">
    <property type="entry name" value="Helical domain of apoptotic protease-activating factors"/>
    <property type="match status" value="1"/>
</dbReference>
<keyword evidence="2" id="KW-0677">Repeat</keyword>
<dbReference type="Gene3D" id="1.10.10.10">
    <property type="entry name" value="Winged helix-like DNA-binding domain superfamily/Winged helix DNA-binding domain"/>
    <property type="match status" value="1"/>
</dbReference>
<feature type="domain" description="Disease resistance protein At4g27190-like leucine-rich repeats" evidence="5">
    <location>
        <begin position="443"/>
        <end position="544"/>
    </location>
</feature>
<dbReference type="AlphaFoldDB" id="A0A816Q1B7"/>